<comment type="caution">
    <text evidence="13">The sequence shown here is derived from an EMBL/GenBank/DDBJ whole genome shotgun (WGS) entry which is preliminary data.</text>
</comment>
<dbReference type="InterPro" id="IPR020946">
    <property type="entry name" value="Flavin_mOase-like"/>
</dbReference>
<dbReference type="Proteomes" id="UP001274896">
    <property type="component" value="Unassembled WGS sequence"/>
</dbReference>
<evidence type="ECO:0000256" key="4">
    <source>
        <dbReference type="ARBA" id="ARBA00022827"/>
    </source>
</evidence>
<comment type="similarity">
    <text evidence="2 8">Belongs to the FMO family.</text>
</comment>
<keyword evidence="5" id="KW-0521">NADP</keyword>
<feature type="coiled-coil region" evidence="9">
    <location>
        <begin position="694"/>
        <end position="721"/>
    </location>
</feature>
<dbReference type="InterPro" id="IPR015649">
    <property type="entry name" value="SCHIP_1_C"/>
</dbReference>
<feature type="domain" description="Schwannomin interacting protein 1 C-terminal" evidence="11">
    <location>
        <begin position="726"/>
        <end position="786"/>
    </location>
</feature>
<evidence type="ECO:0000256" key="5">
    <source>
        <dbReference type="ARBA" id="ARBA00022857"/>
    </source>
</evidence>
<dbReference type="FunFam" id="3.50.50.60:FF:000138">
    <property type="entry name" value="Flavin-containing monooxygenase"/>
    <property type="match status" value="1"/>
</dbReference>
<dbReference type="Pfam" id="PF10148">
    <property type="entry name" value="SCHIP-1_C"/>
    <property type="match status" value="1"/>
</dbReference>
<name>A0AAE0UXW3_9TELE</name>
<dbReference type="InterPro" id="IPR036188">
    <property type="entry name" value="FAD/NAD-bd_sf"/>
</dbReference>
<dbReference type="AlphaFoldDB" id="A0AAE0UXW3"/>
<keyword evidence="9" id="KW-0175">Coiled coil</keyword>
<feature type="region of interest" description="Disordered" evidence="10">
    <location>
        <begin position="664"/>
        <end position="694"/>
    </location>
</feature>
<gene>
    <name evidence="13" type="ORF">QTP70_021372</name>
</gene>
<dbReference type="Gene3D" id="3.50.50.60">
    <property type="entry name" value="FAD/NAD(P)-binding domain"/>
    <property type="match status" value="2"/>
</dbReference>
<organism evidence="13 14">
    <name type="scientific">Hemibagrus guttatus</name>
    <dbReference type="NCBI Taxonomy" id="175788"/>
    <lineage>
        <taxon>Eukaryota</taxon>
        <taxon>Metazoa</taxon>
        <taxon>Chordata</taxon>
        <taxon>Craniata</taxon>
        <taxon>Vertebrata</taxon>
        <taxon>Euteleostomi</taxon>
        <taxon>Actinopterygii</taxon>
        <taxon>Neopterygii</taxon>
        <taxon>Teleostei</taxon>
        <taxon>Ostariophysi</taxon>
        <taxon>Siluriformes</taxon>
        <taxon>Bagridae</taxon>
        <taxon>Hemibagrus</taxon>
    </lineage>
</organism>
<feature type="region of interest" description="Disordered" evidence="10">
    <location>
        <begin position="597"/>
        <end position="620"/>
    </location>
</feature>
<proteinExistence type="inferred from homology"/>
<accession>A0AAE0UXW3</accession>
<evidence type="ECO:0000259" key="12">
    <source>
        <dbReference type="Pfam" id="PF13358"/>
    </source>
</evidence>
<feature type="domain" description="Tc1-like transposase DDE" evidence="12">
    <location>
        <begin position="17"/>
        <end position="71"/>
    </location>
</feature>
<dbReference type="PRINTS" id="PR00370">
    <property type="entry name" value="FMOXYGENASE"/>
</dbReference>
<evidence type="ECO:0000256" key="7">
    <source>
        <dbReference type="ARBA" id="ARBA00023033"/>
    </source>
</evidence>
<evidence type="ECO:0000256" key="3">
    <source>
        <dbReference type="ARBA" id="ARBA00022630"/>
    </source>
</evidence>
<dbReference type="Pfam" id="PF13358">
    <property type="entry name" value="DDE_3"/>
    <property type="match status" value="1"/>
</dbReference>
<evidence type="ECO:0000256" key="6">
    <source>
        <dbReference type="ARBA" id="ARBA00023002"/>
    </source>
</evidence>
<evidence type="ECO:0000256" key="10">
    <source>
        <dbReference type="SAM" id="MobiDB-lite"/>
    </source>
</evidence>
<dbReference type="PANTHER" id="PTHR23023">
    <property type="entry name" value="DIMETHYLANILINE MONOOXYGENASE"/>
    <property type="match status" value="1"/>
</dbReference>
<dbReference type="SUPFAM" id="SSF51905">
    <property type="entry name" value="FAD/NAD(P)-binding domain"/>
    <property type="match status" value="2"/>
</dbReference>
<evidence type="ECO:0000256" key="9">
    <source>
        <dbReference type="SAM" id="Coils"/>
    </source>
</evidence>
<dbReference type="Pfam" id="PF00743">
    <property type="entry name" value="FMO-like"/>
    <property type="match status" value="2"/>
</dbReference>
<keyword evidence="4 8" id="KW-0274">FAD</keyword>
<keyword evidence="14" id="KW-1185">Reference proteome</keyword>
<keyword evidence="3 8" id="KW-0285">Flavoprotein</keyword>
<dbReference type="InterPro" id="IPR038717">
    <property type="entry name" value="Tc1-like_DDE_dom"/>
</dbReference>
<dbReference type="GO" id="GO:0003676">
    <property type="term" value="F:nucleic acid binding"/>
    <property type="evidence" value="ECO:0007669"/>
    <property type="project" value="InterPro"/>
</dbReference>
<keyword evidence="7 8" id="KW-0503">Monooxygenase</keyword>
<protein>
    <recommendedName>
        <fullName evidence="8">Flavin-containing monooxygenase</fullName>
        <ecNumber evidence="8">1.-.-.-</ecNumber>
    </recommendedName>
</protein>
<reference evidence="13" key="1">
    <citation type="submission" date="2023-06" db="EMBL/GenBank/DDBJ databases">
        <title>Male Hemibagrus guttatus genome.</title>
        <authorList>
            <person name="Bian C."/>
        </authorList>
    </citation>
    <scope>NUCLEOTIDE SEQUENCE</scope>
    <source>
        <strain evidence="13">Male_cb2023</strain>
        <tissue evidence="13">Muscle</tissue>
    </source>
</reference>
<evidence type="ECO:0000256" key="8">
    <source>
        <dbReference type="RuleBase" id="RU361177"/>
    </source>
</evidence>
<dbReference type="InterPro" id="IPR050346">
    <property type="entry name" value="FMO-like"/>
</dbReference>
<dbReference type="InterPro" id="IPR000960">
    <property type="entry name" value="Flavin_mOase"/>
</dbReference>
<evidence type="ECO:0000256" key="2">
    <source>
        <dbReference type="ARBA" id="ARBA00009183"/>
    </source>
</evidence>
<dbReference type="GO" id="GO:0050660">
    <property type="term" value="F:flavin adenine dinucleotide binding"/>
    <property type="evidence" value="ECO:0007669"/>
    <property type="project" value="InterPro"/>
</dbReference>
<evidence type="ECO:0000313" key="14">
    <source>
        <dbReference type="Proteomes" id="UP001274896"/>
    </source>
</evidence>
<evidence type="ECO:0000256" key="1">
    <source>
        <dbReference type="ARBA" id="ARBA00001974"/>
    </source>
</evidence>
<dbReference type="GO" id="GO:0004499">
    <property type="term" value="F:N,N-dimethylaniline monooxygenase activity"/>
    <property type="evidence" value="ECO:0007669"/>
    <property type="project" value="InterPro"/>
</dbReference>
<feature type="compositionally biased region" description="Basic and acidic residues" evidence="10">
    <location>
        <begin position="674"/>
        <end position="685"/>
    </location>
</feature>
<feature type="region of interest" description="Disordered" evidence="10">
    <location>
        <begin position="535"/>
        <end position="579"/>
    </location>
</feature>
<dbReference type="EC" id="1.-.-.-" evidence="8"/>
<sequence>MFMETVFPDGCGLFQQDNAPCHKAEMVQEWFDEHNNKFEVLPPNSPDLNPIQHLWDVLDKQVLSMEAQPRNLQDVKDLLLTSWCQIPQHTFRGLVESMPRRMNRTGKRRVAVVGAGAAGLCAARHILSRAESFEPPVVFEQSARVGGTWYYEECVGTSDDGRPIHSSMYRDLRTNLPKEVMMFPDFPFDFHLPSFLTHWDVQQYLEAYCKSHDITPHIKFNTMVEEVKPISMETDEGGGVRWEVILCGMHRGHSTQIFDSVFICSGHYSAPHLPSIPGIEHFKGKVMHSHSYRCPEPFAHQSVVVLGAGASGVDISFELAQAKAQVILSHNKPSLPFSLPLEIKQAPPLVKVLDDGSLFFKDGSVAHPQVLLLCTGYNYHFPFLCLKQLGLEVQHHLVAPLYKYLVLPAFPSLFFIGVCKNICPFLHFHYQVQFALAVLDGAVQLPSRELMEDEAKRERQRKIQKGVQVNHLLQMDSEQWGYYESLATAARLPPPNPVIQSLYEEVGRQRRANPQTYREHKWLQSQMSCLTDQHMEEEVDGSGQKEQNADDPARPGASLVAPKQPQHRQEPYTQDQDLPIMHWEDLSLRIAELEKQEEERRKKAESISLTDQEPVPGLWPHVKHQSLNRKHWEDAGDSGGHRFPCITSRFNSPKKLQLCFINDSESDQEGDEGPSFRESPHESQGRRRQSAGLKQEVRAALSELRDKLWAEQRQQQQLNHKEESFRRRKLSRSDLQTCSVLQLNALKTSLHEDIQDLSSELVKHLVVRDNLRTKQDAMLLDVQDMTSP</sequence>
<comment type="cofactor">
    <cofactor evidence="1 8">
        <name>FAD</name>
        <dbReference type="ChEBI" id="CHEBI:57692"/>
    </cofactor>
</comment>
<keyword evidence="6 8" id="KW-0560">Oxidoreductase</keyword>
<dbReference type="EMBL" id="JAUCMX010000015">
    <property type="protein sequence ID" value="KAK3522035.1"/>
    <property type="molecule type" value="Genomic_DNA"/>
</dbReference>
<dbReference type="GO" id="GO:0050661">
    <property type="term" value="F:NADP binding"/>
    <property type="evidence" value="ECO:0007669"/>
    <property type="project" value="InterPro"/>
</dbReference>
<evidence type="ECO:0000259" key="11">
    <source>
        <dbReference type="Pfam" id="PF10148"/>
    </source>
</evidence>
<dbReference type="Gene3D" id="3.30.420.10">
    <property type="entry name" value="Ribonuclease H-like superfamily/Ribonuclease H"/>
    <property type="match status" value="1"/>
</dbReference>
<evidence type="ECO:0000313" key="13">
    <source>
        <dbReference type="EMBL" id="KAK3522035.1"/>
    </source>
</evidence>
<dbReference type="InterPro" id="IPR036397">
    <property type="entry name" value="RNaseH_sf"/>
</dbReference>